<dbReference type="EMBL" id="JASPKY010000457">
    <property type="protein sequence ID" value="KAK9696266.1"/>
    <property type="molecule type" value="Genomic_DNA"/>
</dbReference>
<protein>
    <submittedName>
        <fullName evidence="3">Uncharacterized protein</fullName>
    </submittedName>
</protein>
<gene>
    <name evidence="3" type="ORF">QE152_g32018</name>
</gene>
<evidence type="ECO:0000256" key="1">
    <source>
        <dbReference type="SAM" id="Coils"/>
    </source>
</evidence>
<reference evidence="3 4" key="1">
    <citation type="journal article" date="2024" name="BMC Genomics">
        <title>De novo assembly and annotation of Popillia japonica's genome with initial clues to its potential as an invasive pest.</title>
        <authorList>
            <person name="Cucini C."/>
            <person name="Boschi S."/>
            <person name="Funari R."/>
            <person name="Cardaioli E."/>
            <person name="Iannotti N."/>
            <person name="Marturano G."/>
            <person name="Paoli F."/>
            <person name="Bruttini M."/>
            <person name="Carapelli A."/>
            <person name="Frati F."/>
            <person name="Nardi F."/>
        </authorList>
    </citation>
    <scope>NUCLEOTIDE SEQUENCE [LARGE SCALE GENOMIC DNA]</scope>
    <source>
        <strain evidence="3">DMR45628</strain>
    </source>
</reference>
<feature type="compositionally biased region" description="Basic and acidic residues" evidence="2">
    <location>
        <begin position="1"/>
        <end position="13"/>
    </location>
</feature>
<feature type="region of interest" description="Disordered" evidence="2">
    <location>
        <begin position="1"/>
        <end position="22"/>
    </location>
</feature>
<evidence type="ECO:0000313" key="4">
    <source>
        <dbReference type="Proteomes" id="UP001458880"/>
    </source>
</evidence>
<proteinExistence type="predicted"/>
<dbReference type="AlphaFoldDB" id="A0AAW1J0E3"/>
<feature type="coiled-coil region" evidence="1">
    <location>
        <begin position="65"/>
        <end position="102"/>
    </location>
</feature>
<evidence type="ECO:0000313" key="3">
    <source>
        <dbReference type="EMBL" id="KAK9696266.1"/>
    </source>
</evidence>
<dbReference type="Proteomes" id="UP001458880">
    <property type="component" value="Unassembled WGS sequence"/>
</dbReference>
<sequence length="257" mass="29825">MVDQRKERKDGTALRRPATVPIGKSLSDRVQYTVNIPHGKVTKRRNNPRRAISFKEIVTNCDKSKRFLENTKKTNEEKIKMLEQMKLENQLKIEELIKERRERMKKDASLGIYSIPLPNYADVSDELKQLKNTKIQHGFLFDSLTSSDSESERFFPRNLESKISSEFMTALKVGKKVSDTFREWTLKKAPTLTSLKNYCNSKVSQISERLSNQCTNQTSIESTVDKEELEALKSRTRTVEEILESKAGLFRQKNRNM</sequence>
<name>A0AAW1J0E3_POPJA</name>
<evidence type="ECO:0000256" key="2">
    <source>
        <dbReference type="SAM" id="MobiDB-lite"/>
    </source>
</evidence>
<keyword evidence="4" id="KW-1185">Reference proteome</keyword>
<comment type="caution">
    <text evidence="3">The sequence shown here is derived from an EMBL/GenBank/DDBJ whole genome shotgun (WGS) entry which is preliminary data.</text>
</comment>
<organism evidence="3 4">
    <name type="scientific">Popillia japonica</name>
    <name type="common">Japanese beetle</name>
    <dbReference type="NCBI Taxonomy" id="7064"/>
    <lineage>
        <taxon>Eukaryota</taxon>
        <taxon>Metazoa</taxon>
        <taxon>Ecdysozoa</taxon>
        <taxon>Arthropoda</taxon>
        <taxon>Hexapoda</taxon>
        <taxon>Insecta</taxon>
        <taxon>Pterygota</taxon>
        <taxon>Neoptera</taxon>
        <taxon>Endopterygota</taxon>
        <taxon>Coleoptera</taxon>
        <taxon>Polyphaga</taxon>
        <taxon>Scarabaeiformia</taxon>
        <taxon>Scarabaeidae</taxon>
        <taxon>Rutelinae</taxon>
        <taxon>Popillia</taxon>
    </lineage>
</organism>
<accession>A0AAW1J0E3</accession>
<keyword evidence="1" id="KW-0175">Coiled coil</keyword>